<dbReference type="Proteomes" id="UP000236291">
    <property type="component" value="Unassembled WGS sequence"/>
</dbReference>
<evidence type="ECO:0000259" key="1">
    <source>
        <dbReference type="Pfam" id="PF22936"/>
    </source>
</evidence>
<name>A0A2K3M1A9_TRIPR</name>
<accession>A0A2K3M1A9</accession>
<reference evidence="2 3" key="1">
    <citation type="journal article" date="2014" name="Am. J. Bot.">
        <title>Genome assembly and annotation for red clover (Trifolium pratense; Fabaceae).</title>
        <authorList>
            <person name="Istvanek J."/>
            <person name="Jaros M."/>
            <person name="Krenek A."/>
            <person name="Repkova J."/>
        </authorList>
    </citation>
    <scope>NUCLEOTIDE SEQUENCE [LARGE SCALE GENOMIC DNA]</scope>
    <source>
        <strain evidence="3">cv. Tatra</strain>
        <tissue evidence="2">Young leaves</tissue>
    </source>
</reference>
<feature type="domain" description="Retrovirus-related Pol polyprotein from transposon TNT 1-94-like beta-barrel" evidence="1">
    <location>
        <begin position="84"/>
        <end position="157"/>
    </location>
</feature>
<reference evidence="2 3" key="2">
    <citation type="journal article" date="2017" name="Front. Plant Sci.">
        <title>Gene Classification and Mining of Molecular Markers Useful in Red Clover (Trifolium pratense) Breeding.</title>
        <authorList>
            <person name="Istvanek J."/>
            <person name="Dluhosova J."/>
            <person name="Dluhos P."/>
            <person name="Patkova L."/>
            <person name="Nedelnik J."/>
            <person name="Repkova J."/>
        </authorList>
    </citation>
    <scope>NUCLEOTIDE SEQUENCE [LARGE SCALE GENOMIC DNA]</scope>
    <source>
        <strain evidence="3">cv. Tatra</strain>
        <tissue evidence="2">Young leaves</tissue>
    </source>
</reference>
<sequence>GNKKHNIDGCFKVHGYPEWWNDMKAKKQKEAAGGSGRVALASAEPRLSLISQVEYDSKPTSAQHELGNNSHALFTSSHDRYSGWIVDSGATDHMTFCKKDLTTKDTPRRTSIINANGVTYPVIGAGTVSLSPSISLPNTLLVPSLSNKLISVGQATEDLNLYKTTREF</sequence>
<dbReference type="Pfam" id="PF22936">
    <property type="entry name" value="Pol_BBD"/>
    <property type="match status" value="1"/>
</dbReference>
<evidence type="ECO:0000313" key="2">
    <source>
        <dbReference type="EMBL" id="PNX84560.1"/>
    </source>
</evidence>
<feature type="non-terminal residue" evidence="2">
    <location>
        <position position="1"/>
    </location>
</feature>
<gene>
    <name evidence="2" type="ORF">L195_g040622</name>
</gene>
<protein>
    <submittedName>
        <fullName evidence="2">Beta-galactosidase</fullName>
    </submittedName>
</protein>
<organism evidence="2 3">
    <name type="scientific">Trifolium pratense</name>
    <name type="common">Red clover</name>
    <dbReference type="NCBI Taxonomy" id="57577"/>
    <lineage>
        <taxon>Eukaryota</taxon>
        <taxon>Viridiplantae</taxon>
        <taxon>Streptophyta</taxon>
        <taxon>Embryophyta</taxon>
        <taxon>Tracheophyta</taxon>
        <taxon>Spermatophyta</taxon>
        <taxon>Magnoliopsida</taxon>
        <taxon>eudicotyledons</taxon>
        <taxon>Gunneridae</taxon>
        <taxon>Pentapetalae</taxon>
        <taxon>rosids</taxon>
        <taxon>fabids</taxon>
        <taxon>Fabales</taxon>
        <taxon>Fabaceae</taxon>
        <taxon>Papilionoideae</taxon>
        <taxon>50 kb inversion clade</taxon>
        <taxon>NPAAA clade</taxon>
        <taxon>Hologalegina</taxon>
        <taxon>IRL clade</taxon>
        <taxon>Trifolieae</taxon>
        <taxon>Trifolium</taxon>
    </lineage>
</organism>
<comment type="caution">
    <text evidence="2">The sequence shown here is derived from an EMBL/GenBank/DDBJ whole genome shotgun (WGS) entry which is preliminary data.</text>
</comment>
<evidence type="ECO:0000313" key="3">
    <source>
        <dbReference type="Proteomes" id="UP000236291"/>
    </source>
</evidence>
<dbReference type="EMBL" id="ASHM01046640">
    <property type="protein sequence ID" value="PNX84560.1"/>
    <property type="molecule type" value="Genomic_DNA"/>
</dbReference>
<dbReference type="AlphaFoldDB" id="A0A2K3M1A9"/>
<proteinExistence type="predicted"/>
<dbReference type="InterPro" id="IPR054722">
    <property type="entry name" value="PolX-like_BBD"/>
</dbReference>